<dbReference type="EMBL" id="BKCJ011504920">
    <property type="protein sequence ID" value="GFD38731.1"/>
    <property type="molecule type" value="Genomic_DNA"/>
</dbReference>
<dbReference type="AlphaFoldDB" id="A0A699W1B4"/>
<accession>A0A699W1B4</accession>
<comment type="caution">
    <text evidence="1">The sequence shown here is derived from an EMBL/GenBank/DDBJ whole genome shotgun (WGS) entry which is preliminary data.</text>
</comment>
<protein>
    <submittedName>
        <fullName evidence="1">Uncharacterized protein</fullName>
    </submittedName>
</protein>
<feature type="non-terminal residue" evidence="1">
    <location>
        <position position="54"/>
    </location>
</feature>
<proteinExistence type="predicted"/>
<reference evidence="1" key="1">
    <citation type="journal article" date="2019" name="Sci. Rep.">
        <title>Draft genome of Tanacetum cinerariifolium, the natural source of mosquito coil.</title>
        <authorList>
            <person name="Yamashiro T."/>
            <person name="Shiraishi A."/>
            <person name="Satake H."/>
            <person name="Nakayama K."/>
        </authorList>
    </citation>
    <scope>NUCLEOTIDE SEQUENCE</scope>
</reference>
<gene>
    <name evidence="1" type="ORF">Tci_910700</name>
</gene>
<evidence type="ECO:0000313" key="1">
    <source>
        <dbReference type="EMBL" id="GFD38731.1"/>
    </source>
</evidence>
<organism evidence="1">
    <name type="scientific">Tanacetum cinerariifolium</name>
    <name type="common">Dalmatian daisy</name>
    <name type="synonym">Chrysanthemum cinerariifolium</name>
    <dbReference type="NCBI Taxonomy" id="118510"/>
    <lineage>
        <taxon>Eukaryota</taxon>
        <taxon>Viridiplantae</taxon>
        <taxon>Streptophyta</taxon>
        <taxon>Embryophyta</taxon>
        <taxon>Tracheophyta</taxon>
        <taxon>Spermatophyta</taxon>
        <taxon>Magnoliopsida</taxon>
        <taxon>eudicotyledons</taxon>
        <taxon>Gunneridae</taxon>
        <taxon>Pentapetalae</taxon>
        <taxon>asterids</taxon>
        <taxon>campanulids</taxon>
        <taxon>Asterales</taxon>
        <taxon>Asteraceae</taxon>
        <taxon>Asteroideae</taxon>
        <taxon>Anthemideae</taxon>
        <taxon>Anthemidinae</taxon>
        <taxon>Tanacetum</taxon>
    </lineage>
</organism>
<sequence>MGRPIRGDRRARKWGLQVTVHGGNDTSGNMERRKLKAMLPLKIGTDTGYGSNLQ</sequence>
<name>A0A699W1B4_TANCI</name>